<evidence type="ECO:0000313" key="4">
    <source>
        <dbReference type="EMBL" id="ODA36188.1"/>
    </source>
</evidence>
<proteinExistence type="predicted"/>
<sequence length="179" mass="19403">MKVLTFAATNTIQSINKTLVKYAATHLEGADIDFVDINDYDLPIYSFDLEEKLGVPDAAHAFLARIAQAGAILVSFAEHNGNYTVAFKNLFDWMSRVDRNIYQNKPIVMLATSPGAGGGQHVLKLAENSAPHFGGQVKGTLSIPSFYDNFDAEAGKLVNAELVDALESVLSTLKEPVDV</sequence>
<dbReference type="Proteomes" id="UP000094936">
    <property type="component" value="Unassembled WGS sequence"/>
</dbReference>
<dbReference type="InterPro" id="IPR029039">
    <property type="entry name" value="Flavoprotein-like_sf"/>
</dbReference>
<dbReference type="PANTHER" id="PTHR30543:SF21">
    <property type="entry name" value="NAD(P)H-DEPENDENT FMN REDUCTASE LOT6"/>
    <property type="match status" value="1"/>
</dbReference>
<dbReference type="SUPFAM" id="SSF52218">
    <property type="entry name" value="Flavoproteins"/>
    <property type="match status" value="1"/>
</dbReference>
<feature type="domain" description="NADPH-dependent FMN reductase-like" evidence="3">
    <location>
        <begin position="1"/>
        <end position="139"/>
    </location>
</feature>
<comment type="caution">
    <text evidence="4">The sequence shown here is derived from an EMBL/GenBank/DDBJ whole genome shotgun (WGS) entry which is preliminary data.</text>
</comment>
<keyword evidence="2" id="KW-0288">FMN</keyword>
<keyword evidence="5" id="KW-1185">Reference proteome</keyword>
<dbReference type="RefSeq" id="WP_068898240.1">
    <property type="nucleotide sequence ID" value="NZ_JBHUIF010000002.1"/>
</dbReference>
<name>A0A1C3ESJ6_9GAMM</name>
<gene>
    <name evidence="4" type="ORF">A8L45_00870</name>
</gene>
<evidence type="ECO:0000259" key="3">
    <source>
        <dbReference type="Pfam" id="PF03358"/>
    </source>
</evidence>
<dbReference type="EMBL" id="LYBM01000001">
    <property type="protein sequence ID" value="ODA36188.1"/>
    <property type="molecule type" value="Genomic_DNA"/>
</dbReference>
<evidence type="ECO:0000313" key="5">
    <source>
        <dbReference type="Proteomes" id="UP000094936"/>
    </source>
</evidence>
<evidence type="ECO:0000256" key="2">
    <source>
        <dbReference type="ARBA" id="ARBA00022643"/>
    </source>
</evidence>
<reference evidence="4 5" key="1">
    <citation type="submission" date="2016-05" db="EMBL/GenBank/DDBJ databases">
        <title>Genomic Taxonomy of the Vibrionaceae.</title>
        <authorList>
            <person name="Gomez-Gil B."/>
            <person name="Enciso-Ibarra J."/>
        </authorList>
    </citation>
    <scope>NUCLEOTIDE SEQUENCE [LARGE SCALE GENOMIC DNA]</scope>
    <source>
        <strain evidence="4 5">CAIM 1920</strain>
    </source>
</reference>
<dbReference type="GO" id="GO:0016491">
    <property type="term" value="F:oxidoreductase activity"/>
    <property type="evidence" value="ECO:0007669"/>
    <property type="project" value="InterPro"/>
</dbReference>
<dbReference type="STRING" id="1080227.A8L45_00870"/>
<dbReference type="InterPro" id="IPR050712">
    <property type="entry name" value="NAD(P)H-dep_reductase"/>
</dbReference>
<dbReference type="GO" id="GO:0010181">
    <property type="term" value="F:FMN binding"/>
    <property type="evidence" value="ECO:0007669"/>
    <property type="project" value="TreeGrafter"/>
</dbReference>
<dbReference type="OrthoDB" id="5767802at2"/>
<dbReference type="PANTHER" id="PTHR30543">
    <property type="entry name" value="CHROMATE REDUCTASE"/>
    <property type="match status" value="1"/>
</dbReference>
<dbReference type="GO" id="GO:0005829">
    <property type="term" value="C:cytosol"/>
    <property type="evidence" value="ECO:0007669"/>
    <property type="project" value="TreeGrafter"/>
</dbReference>
<evidence type="ECO:0000256" key="1">
    <source>
        <dbReference type="ARBA" id="ARBA00001917"/>
    </source>
</evidence>
<comment type="cofactor">
    <cofactor evidence="1">
        <name>FMN</name>
        <dbReference type="ChEBI" id="CHEBI:58210"/>
    </cofactor>
</comment>
<protein>
    <submittedName>
        <fullName evidence="4">NADPH-dependent FMN reductase</fullName>
    </submittedName>
</protein>
<keyword evidence="2" id="KW-0285">Flavoprotein</keyword>
<dbReference type="InterPro" id="IPR005025">
    <property type="entry name" value="FMN_Rdtase-like_dom"/>
</dbReference>
<dbReference type="Gene3D" id="3.40.50.360">
    <property type="match status" value="1"/>
</dbReference>
<accession>A0A1C3ESJ6</accession>
<dbReference type="AlphaFoldDB" id="A0A1C3ESJ6"/>
<organism evidence="4 5">
    <name type="scientific">Veronia pacifica</name>
    <dbReference type="NCBI Taxonomy" id="1080227"/>
    <lineage>
        <taxon>Bacteria</taxon>
        <taxon>Pseudomonadati</taxon>
        <taxon>Pseudomonadota</taxon>
        <taxon>Gammaproteobacteria</taxon>
        <taxon>Vibrionales</taxon>
        <taxon>Vibrionaceae</taxon>
        <taxon>Veronia</taxon>
    </lineage>
</organism>
<dbReference type="Pfam" id="PF03358">
    <property type="entry name" value="FMN_red"/>
    <property type="match status" value="1"/>
</dbReference>